<dbReference type="PRINTS" id="PR00969">
    <property type="entry name" value="CHAPERONPILI"/>
</dbReference>
<dbReference type="PANTHER" id="PTHR30251:SF2">
    <property type="entry name" value="FIMBRIAL CHAPERONE YADV-RELATED"/>
    <property type="match status" value="1"/>
</dbReference>
<dbReference type="InterPro" id="IPR008962">
    <property type="entry name" value="PapD-like_sf"/>
</dbReference>
<keyword evidence="5" id="KW-0143">Chaperone</keyword>
<evidence type="ECO:0000256" key="2">
    <source>
        <dbReference type="ARBA" id="ARBA00007399"/>
    </source>
</evidence>
<evidence type="ECO:0000256" key="3">
    <source>
        <dbReference type="ARBA" id="ARBA00022729"/>
    </source>
</evidence>
<proteinExistence type="inferred from homology"/>
<evidence type="ECO:0000256" key="1">
    <source>
        <dbReference type="ARBA" id="ARBA00004418"/>
    </source>
</evidence>
<name>A0ABU9FEP2_9ENTR</name>
<dbReference type="SUPFAM" id="SSF49354">
    <property type="entry name" value="PapD-like"/>
    <property type="match status" value="1"/>
</dbReference>
<organism evidence="8 9">
    <name type="scientific">Raoultella lignicola</name>
    <dbReference type="NCBI Taxonomy" id="3040939"/>
    <lineage>
        <taxon>Bacteria</taxon>
        <taxon>Pseudomonadati</taxon>
        <taxon>Pseudomonadota</taxon>
        <taxon>Gammaproteobacteria</taxon>
        <taxon>Enterobacterales</taxon>
        <taxon>Enterobacteriaceae</taxon>
        <taxon>Klebsiella/Raoultella group</taxon>
        <taxon>Raoultella</taxon>
    </lineage>
</organism>
<dbReference type="Pfam" id="PF02753">
    <property type="entry name" value="PapD_C"/>
    <property type="match status" value="1"/>
</dbReference>
<dbReference type="EMBL" id="JARXNK020000106">
    <property type="protein sequence ID" value="MEL0554866.1"/>
    <property type="molecule type" value="Genomic_DNA"/>
</dbReference>
<sequence length="218" mass="23969">MLCTSALAATTISSTRVIYPQSEREVTVQISNQGKEPVLLQSWIDDGHADVSPDLMKVPFVLTPPVNRIDSGKSQSVRIRYTGSGLAADRESLLWFNALEVPPKLKGEESKSFLQMAFRTRIKLLFRPAGLQGTPEAAASTLRWKSSGNRLTATNDTPWNINLVDVETTLDGRRVVTEADTVPPFSHRTFTAKGSQAGTVSSWRSVNDYGAIRQHSPK</sequence>
<dbReference type="InterPro" id="IPR001829">
    <property type="entry name" value="Pili_assmbl_chaperone_bac"/>
</dbReference>
<evidence type="ECO:0000259" key="6">
    <source>
        <dbReference type="Pfam" id="PF00345"/>
    </source>
</evidence>
<evidence type="ECO:0000259" key="7">
    <source>
        <dbReference type="Pfam" id="PF02753"/>
    </source>
</evidence>
<evidence type="ECO:0000313" key="8">
    <source>
        <dbReference type="EMBL" id="MEL0554866.1"/>
    </source>
</evidence>
<comment type="similarity">
    <text evidence="2">Belongs to the periplasmic pilus chaperone family.</text>
</comment>
<dbReference type="PANTHER" id="PTHR30251">
    <property type="entry name" value="PILUS ASSEMBLY CHAPERONE"/>
    <property type="match status" value="1"/>
</dbReference>
<accession>A0ABU9FEP2</accession>
<dbReference type="Gene3D" id="2.60.40.10">
    <property type="entry name" value="Immunoglobulins"/>
    <property type="match status" value="2"/>
</dbReference>
<dbReference type="RefSeq" id="WP_187042952.1">
    <property type="nucleotide sequence ID" value="NZ_JARXNK020000106.1"/>
</dbReference>
<dbReference type="InterPro" id="IPR050643">
    <property type="entry name" value="Periplasmic_pilus_chap"/>
</dbReference>
<gene>
    <name evidence="8" type="ORF">QFI96_024610</name>
</gene>
<protein>
    <submittedName>
        <fullName evidence="8">Molecular chaperone</fullName>
    </submittedName>
</protein>
<dbReference type="Proteomes" id="UP001312893">
    <property type="component" value="Unassembled WGS sequence"/>
</dbReference>
<keyword evidence="4" id="KW-0574">Periplasm</keyword>
<comment type="subcellular location">
    <subcellularLocation>
        <location evidence="1">Periplasm</location>
    </subcellularLocation>
</comment>
<dbReference type="InterPro" id="IPR036316">
    <property type="entry name" value="Pili_assmbl_chap_C_dom_sf"/>
</dbReference>
<dbReference type="InterPro" id="IPR016147">
    <property type="entry name" value="Pili_assmbl_chaperone_N"/>
</dbReference>
<evidence type="ECO:0000256" key="4">
    <source>
        <dbReference type="ARBA" id="ARBA00022764"/>
    </source>
</evidence>
<feature type="domain" description="Pili assembly chaperone N-terminal" evidence="6">
    <location>
        <begin position="11"/>
        <end position="131"/>
    </location>
</feature>
<evidence type="ECO:0000256" key="5">
    <source>
        <dbReference type="ARBA" id="ARBA00023186"/>
    </source>
</evidence>
<evidence type="ECO:0000313" key="9">
    <source>
        <dbReference type="Proteomes" id="UP001312893"/>
    </source>
</evidence>
<reference evidence="8 9" key="1">
    <citation type="submission" date="2024-04" db="EMBL/GenBank/DDBJ databases">
        <title>Two novel Raoultella species associated with bleeding cankers of broadleaf hosts, Raoultella scottia sp. nov. and Raoultella lignicola sp. nov.</title>
        <authorList>
            <person name="Brady C.L."/>
        </authorList>
    </citation>
    <scope>NUCLEOTIDE SEQUENCE [LARGE SCALE GENOMIC DNA]</scope>
    <source>
        <strain evidence="8 9">TW_WC1a.1</strain>
    </source>
</reference>
<keyword evidence="3" id="KW-0732">Signal</keyword>
<keyword evidence="9" id="KW-1185">Reference proteome</keyword>
<comment type="caution">
    <text evidence="8">The sequence shown here is derived from an EMBL/GenBank/DDBJ whole genome shotgun (WGS) entry which is preliminary data.</text>
</comment>
<feature type="domain" description="Pili assembly chaperone C-terminal" evidence="7">
    <location>
        <begin position="154"/>
        <end position="213"/>
    </location>
</feature>
<dbReference type="InterPro" id="IPR013783">
    <property type="entry name" value="Ig-like_fold"/>
</dbReference>
<dbReference type="InterPro" id="IPR016148">
    <property type="entry name" value="Pili_assmbl_chaperone_C"/>
</dbReference>
<dbReference type="Pfam" id="PF00345">
    <property type="entry name" value="PapD_N"/>
    <property type="match status" value="1"/>
</dbReference>
<dbReference type="SUPFAM" id="SSF49584">
    <property type="entry name" value="Periplasmic chaperone C-domain"/>
    <property type="match status" value="1"/>
</dbReference>